<comment type="caution">
    <text evidence="1">The sequence shown here is derived from an EMBL/GenBank/DDBJ whole genome shotgun (WGS) entry which is preliminary data.</text>
</comment>
<dbReference type="EMBL" id="BMAU01021361">
    <property type="protein sequence ID" value="GFY22958.1"/>
    <property type="molecule type" value="Genomic_DNA"/>
</dbReference>
<dbReference type="Gene3D" id="3.30.420.10">
    <property type="entry name" value="Ribonuclease H-like superfamily/Ribonuclease H"/>
    <property type="match status" value="1"/>
</dbReference>
<keyword evidence="2" id="KW-1185">Reference proteome</keyword>
<dbReference type="InterPro" id="IPR036397">
    <property type="entry name" value="RNaseH_sf"/>
</dbReference>
<evidence type="ECO:0000313" key="1">
    <source>
        <dbReference type="EMBL" id="GFY22958.1"/>
    </source>
</evidence>
<dbReference type="SUPFAM" id="SSF53098">
    <property type="entry name" value="Ribonuclease H-like"/>
    <property type="match status" value="1"/>
</dbReference>
<gene>
    <name evidence="1" type="ORF">TNCV_2182191</name>
</gene>
<organism evidence="1 2">
    <name type="scientific">Trichonephila clavipes</name>
    <name type="common">Golden silk orbweaver</name>
    <name type="synonym">Nephila clavipes</name>
    <dbReference type="NCBI Taxonomy" id="2585209"/>
    <lineage>
        <taxon>Eukaryota</taxon>
        <taxon>Metazoa</taxon>
        <taxon>Ecdysozoa</taxon>
        <taxon>Arthropoda</taxon>
        <taxon>Chelicerata</taxon>
        <taxon>Arachnida</taxon>
        <taxon>Araneae</taxon>
        <taxon>Araneomorphae</taxon>
        <taxon>Entelegynae</taxon>
        <taxon>Araneoidea</taxon>
        <taxon>Nephilidae</taxon>
        <taxon>Trichonephila</taxon>
    </lineage>
</organism>
<proteinExistence type="predicted"/>
<sequence>MGNSRILEVECILRHLMVHLTLRLEIITAVSFSGLNLWQYDMTSLNILDLVVGLSTRDSIYFQWVPSHTRLNGNEVVDSVAKSATPDILQGGVCLAFAGFTSIERM</sequence>
<evidence type="ECO:0008006" key="3">
    <source>
        <dbReference type="Google" id="ProtNLM"/>
    </source>
</evidence>
<reference evidence="1" key="1">
    <citation type="submission" date="2020-08" db="EMBL/GenBank/DDBJ databases">
        <title>Multicomponent nature underlies the extraordinary mechanical properties of spider dragline silk.</title>
        <authorList>
            <person name="Kono N."/>
            <person name="Nakamura H."/>
            <person name="Mori M."/>
            <person name="Yoshida Y."/>
            <person name="Ohtoshi R."/>
            <person name="Malay A.D."/>
            <person name="Moran D.A.P."/>
            <person name="Tomita M."/>
            <person name="Numata K."/>
            <person name="Arakawa K."/>
        </authorList>
    </citation>
    <scope>NUCLEOTIDE SEQUENCE</scope>
</reference>
<dbReference type="Proteomes" id="UP000887159">
    <property type="component" value="Unassembled WGS sequence"/>
</dbReference>
<accession>A0A8X6VUW0</accession>
<evidence type="ECO:0000313" key="2">
    <source>
        <dbReference type="Proteomes" id="UP000887159"/>
    </source>
</evidence>
<dbReference type="AlphaFoldDB" id="A0A8X6VUW0"/>
<name>A0A8X6VUW0_TRICX</name>
<dbReference type="GO" id="GO:0003676">
    <property type="term" value="F:nucleic acid binding"/>
    <property type="evidence" value="ECO:0007669"/>
    <property type="project" value="InterPro"/>
</dbReference>
<protein>
    <recommendedName>
        <fullName evidence="3">RNase H type-1 domain-containing protein</fullName>
    </recommendedName>
</protein>
<dbReference type="InterPro" id="IPR012337">
    <property type="entry name" value="RNaseH-like_sf"/>
</dbReference>